<comment type="caution">
    <text evidence="1">The sequence shown here is derived from an EMBL/GenBank/DDBJ whole genome shotgun (WGS) entry which is preliminary data.</text>
</comment>
<dbReference type="EMBL" id="WHWB01032212">
    <property type="protein sequence ID" value="KAJ7426484.1"/>
    <property type="molecule type" value="Genomic_DNA"/>
</dbReference>
<protein>
    <submittedName>
        <fullName evidence="1">Uncharacterized protein</fullName>
    </submittedName>
</protein>
<evidence type="ECO:0000313" key="2">
    <source>
        <dbReference type="Proteomes" id="UP001145742"/>
    </source>
</evidence>
<organism evidence="1 2">
    <name type="scientific">Willisornis vidua</name>
    <name type="common">Xingu scale-backed antbird</name>
    <dbReference type="NCBI Taxonomy" id="1566151"/>
    <lineage>
        <taxon>Eukaryota</taxon>
        <taxon>Metazoa</taxon>
        <taxon>Chordata</taxon>
        <taxon>Craniata</taxon>
        <taxon>Vertebrata</taxon>
        <taxon>Euteleostomi</taxon>
        <taxon>Archelosauria</taxon>
        <taxon>Archosauria</taxon>
        <taxon>Dinosauria</taxon>
        <taxon>Saurischia</taxon>
        <taxon>Theropoda</taxon>
        <taxon>Coelurosauria</taxon>
        <taxon>Aves</taxon>
        <taxon>Neognathae</taxon>
        <taxon>Neoaves</taxon>
        <taxon>Telluraves</taxon>
        <taxon>Australaves</taxon>
        <taxon>Passeriformes</taxon>
        <taxon>Thamnophilidae</taxon>
        <taxon>Willisornis</taxon>
    </lineage>
</organism>
<name>A0ABQ9DQ11_9PASS</name>
<keyword evidence="2" id="KW-1185">Reference proteome</keyword>
<gene>
    <name evidence="1" type="ORF">WISP_15287</name>
</gene>
<reference evidence="1" key="1">
    <citation type="submission" date="2019-10" db="EMBL/GenBank/DDBJ databases">
        <authorList>
            <person name="Soares A.E.R."/>
            <person name="Aleixo A."/>
            <person name="Schneider P."/>
            <person name="Miyaki C.Y."/>
            <person name="Schneider M.P."/>
            <person name="Mello C."/>
            <person name="Vasconcelos A.T.R."/>
        </authorList>
    </citation>
    <scope>NUCLEOTIDE SEQUENCE</scope>
    <source>
        <tissue evidence="1">Muscle</tissue>
    </source>
</reference>
<dbReference type="PANTHER" id="PTHR33332">
    <property type="entry name" value="REVERSE TRANSCRIPTASE DOMAIN-CONTAINING PROTEIN"/>
    <property type="match status" value="1"/>
</dbReference>
<dbReference type="Proteomes" id="UP001145742">
    <property type="component" value="Unassembled WGS sequence"/>
</dbReference>
<evidence type="ECO:0000313" key="1">
    <source>
        <dbReference type="EMBL" id="KAJ7426484.1"/>
    </source>
</evidence>
<proteinExistence type="predicted"/>
<accession>A0ABQ9DQ11</accession>
<sequence>MDKRTECILSKYHTKLRESIYLLEGRKALQRDLHRIDRWAEANDEYEVPKVKRKVLHFDHKNPRQHCGLERSPTEKDLGVLVSSQQNMSQQCAQLTKKTKGILAWISSSVASRTGELIVPLCSALVSPHL</sequence>